<comment type="subunit">
    <text evidence="2">Monomer.</text>
</comment>
<keyword evidence="4" id="KW-0378">Hydrolase</keyword>
<dbReference type="AlphaFoldDB" id="A0A7R7XU91"/>
<dbReference type="KEGG" id="apuu:APUU_60126S"/>
<dbReference type="GeneID" id="64977083"/>
<name>A0A7R7XU91_9EURO</name>
<evidence type="ECO:0000256" key="1">
    <source>
        <dbReference type="ARBA" id="ARBA00004123"/>
    </source>
</evidence>
<evidence type="ECO:0000313" key="9">
    <source>
        <dbReference type="Proteomes" id="UP000654913"/>
    </source>
</evidence>
<dbReference type="EMBL" id="AP024448">
    <property type="protein sequence ID" value="BCS27078.1"/>
    <property type="molecule type" value="Genomic_DNA"/>
</dbReference>
<dbReference type="PANTHER" id="PTHR13204:SF1">
    <property type="entry name" value="ESTER HYDROLASE C11ORF54"/>
    <property type="match status" value="1"/>
</dbReference>
<evidence type="ECO:0000256" key="3">
    <source>
        <dbReference type="ARBA" id="ARBA00022723"/>
    </source>
</evidence>
<dbReference type="RefSeq" id="XP_041559272.1">
    <property type="nucleotide sequence ID" value="XM_041706936.1"/>
</dbReference>
<dbReference type="Pfam" id="PF08925">
    <property type="entry name" value="DUF1907"/>
    <property type="match status" value="1"/>
</dbReference>
<dbReference type="OrthoDB" id="5119241at2759"/>
<reference evidence="8" key="1">
    <citation type="submission" date="2021-01" db="EMBL/GenBank/DDBJ databases">
        <authorList>
            <consortium name="Aspergillus puulaauensis MK2 genome sequencing consortium"/>
            <person name="Kazuki M."/>
            <person name="Futagami T."/>
        </authorList>
    </citation>
    <scope>NUCLEOTIDE SEQUENCE</scope>
    <source>
        <strain evidence="8">MK2</strain>
    </source>
</reference>
<evidence type="ECO:0000259" key="7">
    <source>
        <dbReference type="SMART" id="SM01168"/>
    </source>
</evidence>
<organism evidence="8 9">
    <name type="scientific">Aspergillus puulaauensis</name>
    <dbReference type="NCBI Taxonomy" id="1220207"/>
    <lineage>
        <taxon>Eukaryota</taxon>
        <taxon>Fungi</taxon>
        <taxon>Dikarya</taxon>
        <taxon>Ascomycota</taxon>
        <taxon>Pezizomycotina</taxon>
        <taxon>Eurotiomycetes</taxon>
        <taxon>Eurotiomycetidae</taxon>
        <taxon>Eurotiales</taxon>
        <taxon>Aspergillaceae</taxon>
        <taxon>Aspergillus</taxon>
    </lineage>
</organism>
<dbReference type="InterPro" id="IPR015021">
    <property type="entry name" value="C11orf54_DUF1907"/>
</dbReference>
<accession>A0A7R7XU91</accession>
<proteinExistence type="predicted"/>
<keyword evidence="9" id="KW-1185">Reference proteome</keyword>
<dbReference type="SMART" id="SM01168">
    <property type="entry name" value="DUF1907"/>
    <property type="match status" value="1"/>
</dbReference>
<dbReference type="GO" id="GO:0005634">
    <property type="term" value="C:nucleus"/>
    <property type="evidence" value="ECO:0007669"/>
    <property type="project" value="UniProtKB-SubCell"/>
</dbReference>
<evidence type="ECO:0000313" key="8">
    <source>
        <dbReference type="EMBL" id="BCS27078.1"/>
    </source>
</evidence>
<evidence type="ECO:0000256" key="5">
    <source>
        <dbReference type="ARBA" id="ARBA00022833"/>
    </source>
</evidence>
<gene>
    <name evidence="8" type="ORF">APUU_60126S</name>
</gene>
<dbReference type="GO" id="GO:0008270">
    <property type="term" value="F:zinc ion binding"/>
    <property type="evidence" value="ECO:0007669"/>
    <property type="project" value="TreeGrafter"/>
</dbReference>
<evidence type="ECO:0000256" key="4">
    <source>
        <dbReference type="ARBA" id="ARBA00022801"/>
    </source>
</evidence>
<dbReference type="GO" id="GO:0016788">
    <property type="term" value="F:hydrolase activity, acting on ester bonds"/>
    <property type="evidence" value="ECO:0007669"/>
    <property type="project" value="TreeGrafter"/>
</dbReference>
<reference evidence="8" key="2">
    <citation type="submission" date="2021-02" db="EMBL/GenBank/DDBJ databases">
        <title>Aspergillus puulaauensis MK2 genome sequence.</title>
        <authorList>
            <person name="Futagami T."/>
            <person name="Mori K."/>
            <person name="Kadooka C."/>
            <person name="Tanaka T."/>
        </authorList>
    </citation>
    <scope>NUCLEOTIDE SEQUENCE</scope>
    <source>
        <strain evidence="8">MK2</strain>
    </source>
</reference>
<keyword evidence="6" id="KW-0539">Nucleus</keyword>
<feature type="domain" description="DUF1907" evidence="7">
    <location>
        <begin position="19"/>
        <end position="308"/>
    </location>
</feature>
<dbReference type="PANTHER" id="PTHR13204">
    <property type="entry name" value="PTD012 PROTEIN"/>
    <property type="match status" value="1"/>
</dbReference>
<evidence type="ECO:0000256" key="2">
    <source>
        <dbReference type="ARBA" id="ARBA00011245"/>
    </source>
</evidence>
<sequence length="314" mass="34053">METTRLELTPPPLHDIAAVLQCALRKNYTTASSTVIKCPDLRQPPFNLACEGLCGSEVIADIGGQAHLFPQPRLDKNYSLIECAKAMGMTPEKGSLIGTGAGPHHDGFDNVNNLTRSARLSITNSTETQGRAISAAESGPVVCPCSSTAEFSLMMNVYGSQGLPGDVVRVTARGRRGSIASFSECIRRALRAGYGEKRQVSLGGVFLIKQGAARFHVMPPFPPRDELPFTSQEALDGWLSYHTFSGPMVCLSILHSADPENIGVRLEHTHCFNERNKGGHYHYDVDAGGEEVVEYEGYFNVAKDFVQIDKPVAV</sequence>
<dbReference type="CDD" id="cd17298">
    <property type="entry name" value="DUF1907"/>
    <property type="match status" value="1"/>
</dbReference>
<keyword evidence="3" id="KW-0479">Metal-binding</keyword>
<protein>
    <recommendedName>
        <fullName evidence="7">DUF1907 domain-containing protein</fullName>
    </recommendedName>
</protein>
<keyword evidence="5" id="KW-0862">Zinc</keyword>
<comment type="subcellular location">
    <subcellularLocation>
        <location evidence="1">Nucleus</location>
    </subcellularLocation>
</comment>
<evidence type="ECO:0000256" key="6">
    <source>
        <dbReference type="ARBA" id="ARBA00023242"/>
    </source>
</evidence>
<dbReference type="SUPFAM" id="SSF117856">
    <property type="entry name" value="AF0104/ALDC/Ptd012-like"/>
    <property type="match status" value="1"/>
</dbReference>
<dbReference type="Proteomes" id="UP000654913">
    <property type="component" value="Chromosome 6"/>
</dbReference>